<dbReference type="Pfam" id="PF24316">
    <property type="entry name" value="Tli3"/>
    <property type="match status" value="1"/>
</dbReference>
<evidence type="ECO:0000256" key="1">
    <source>
        <dbReference type="SAM" id="MobiDB-lite"/>
    </source>
</evidence>
<feature type="region of interest" description="Disordered" evidence="1">
    <location>
        <begin position="217"/>
        <end position="254"/>
    </location>
</feature>
<name>A0A105UZ91_9BURK</name>
<dbReference type="EMBL" id="LPEQ01000136">
    <property type="protein sequence ID" value="KVV38089.1"/>
    <property type="molecule type" value="Genomic_DNA"/>
</dbReference>
<dbReference type="Proteomes" id="UP000062317">
    <property type="component" value="Unassembled WGS sequence"/>
</dbReference>
<accession>A0A105UZ91</accession>
<organism evidence="3 4">
    <name type="scientific">Burkholderia territorii</name>
    <dbReference type="NCBI Taxonomy" id="1503055"/>
    <lineage>
        <taxon>Bacteria</taxon>
        <taxon>Pseudomonadati</taxon>
        <taxon>Pseudomonadota</taxon>
        <taxon>Betaproteobacteria</taxon>
        <taxon>Burkholderiales</taxon>
        <taxon>Burkholderiaceae</taxon>
        <taxon>Burkholderia</taxon>
        <taxon>Burkholderia cepacia complex</taxon>
    </lineage>
</organism>
<evidence type="ECO:0000313" key="3">
    <source>
        <dbReference type="EMBL" id="KVV38089.1"/>
    </source>
</evidence>
<dbReference type="InterPro" id="IPR057562">
    <property type="entry name" value="Tli3-like_dom"/>
</dbReference>
<proteinExistence type="predicted"/>
<sequence>MEGGLMRHVIATIALVVLMQGCTAQTPRHASFGLGDFMSSALKELPYDSPPQVIYRIDDHRFVTLEHYRDCYHGDSYYNDTRAGIRKYLGRGMFENFQGRIVNADPSGTNIVFPLAYPDGLVCGNGEKGCVVPFWYSTDGGKTFATKVYMDHSFNAFEDSKDYTVAATSDKLFVAKKYQYRMDRPEYDLSVRQYSLGPTVDPEKRHPGIFESDGAWASNKKLMPDGLRTPSGQDRITCDASIKPTNPDAPLVPR</sequence>
<gene>
    <name evidence="3" type="ORF">WT27_01645</name>
</gene>
<keyword evidence="4" id="KW-1185">Reference proteome</keyword>
<feature type="domain" description="Tli3-like" evidence="2">
    <location>
        <begin position="47"/>
        <end position="175"/>
    </location>
</feature>
<dbReference type="PROSITE" id="PS51257">
    <property type="entry name" value="PROKAR_LIPOPROTEIN"/>
    <property type="match status" value="1"/>
</dbReference>
<evidence type="ECO:0000313" key="4">
    <source>
        <dbReference type="Proteomes" id="UP000062317"/>
    </source>
</evidence>
<protein>
    <recommendedName>
        <fullName evidence="2">Tli3-like domain-containing protein</fullName>
    </recommendedName>
</protein>
<comment type="caution">
    <text evidence="3">The sequence shown here is derived from an EMBL/GenBank/DDBJ whole genome shotgun (WGS) entry which is preliminary data.</text>
</comment>
<reference evidence="3 4" key="1">
    <citation type="submission" date="2015-11" db="EMBL/GenBank/DDBJ databases">
        <title>Expanding the genomic diversity of Burkholderia species for the development of highly accurate diagnostics.</title>
        <authorList>
            <person name="Sahl J."/>
            <person name="Keim P."/>
            <person name="Wagner D."/>
        </authorList>
    </citation>
    <scope>NUCLEOTIDE SEQUENCE [LARGE SCALE GENOMIC DNA]</scope>
    <source>
        <strain evidence="3 4">MSMB1301WGS</strain>
    </source>
</reference>
<dbReference type="AlphaFoldDB" id="A0A105UZ91"/>
<evidence type="ECO:0000259" key="2">
    <source>
        <dbReference type="Pfam" id="PF24316"/>
    </source>
</evidence>